<sequence length="399" mass="44812">MKRGAFLLPFVLILLIVMTGCWSRRELNNLAFAGVIGIDKAGDDFEVSVLVMDPNAASAKKQSSGRSPSVLYHARGETVPQAIRRMSEVTPRHLYFSHIRMLIFGEQLARDGIRDTLDFLSRNKEIRTDFYFAIAKGTTARELLGVITPLETLSANTMFGTLEVSRKTWAPTVPVQLDSLMSDLISEGKHPVLSTIQILGSYKQAASKNNLEKVDTPGMLHYTGLAVMKKDKLLGWLNEEESKSYNYIEDKVQRTIGVVGCPDGGNISAEVIRSKTEVKGKVVQGEPQISMHIRIEQNIQDVECKIDFTKQETIDELDKRANQKLEAMIKHTIESVQKKYKVDIFGFGEVIHRADPKAWKKLKTNWDEEFTNLPVQVTADVKTLRLGTVSNSVLQQMKE</sequence>
<keyword evidence="7" id="KW-0449">Lipoprotein</keyword>
<comment type="caution">
    <text evidence="10">The sequence shown here is derived from an EMBL/GenBank/DDBJ whole genome shotgun (WGS) entry which is preliminary data.</text>
</comment>
<gene>
    <name evidence="10" type="primary">gerBC_1</name>
    <name evidence="10" type="ORF">PAECIP111891_00491</name>
</gene>
<keyword evidence="5" id="KW-0472">Membrane</keyword>
<keyword evidence="3" id="KW-0309">Germination</keyword>
<evidence type="ECO:0000256" key="5">
    <source>
        <dbReference type="ARBA" id="ARBA00023136"/>
    </source>
</evidence>
<feature type="domain" description="Spore germination protein N-terminal" evidence="9">
    <location>
        <begin position="24"/>
        <end position="197"/>
    </location>
</feature>
<comment type="subcellular location">
    <subcellularLocation>
        <location evidence="1">Membrane</location>
        <topology evidence="1">Lipid-anchor</topology>
    </subcellularLocation>
</comment>
<evidence type="ECO:0000259" key="8">
    <source>
        <dbReference type="Pfam" id="PF05504"/>
    </source>
</evidence>
<dbReference type="InterPro" id="IPR057336">
    <property type="entry name" value="GerAC_N"/>
</dbReference>
<dbReference type="RefSeq" id="WP_236284326.1">
    <property type="nucleotide sequence ID" value="NZ_CAKMMW010000001.1"/>
</dbReference>
<dbReference type="EMBL" id="CAKMMW010000001">
    <property type="protein sequence ID" value="CAH1193116.1"/>
    <property type="molecule type" value="Genomic_DNA"/>
</dbReference>
<evidence type="ECO:0000256" key="2">
    <source>
        <dbReference type="ARBA" id="ARBA00007886"/>
    </source>
</evidence>
<dbReference type="Pfam" id="PF25198">
    <property type="entry name" value="Spore_GerAC_N"/>
    <property type="match status" value="1"/>
</dbReference>
<evidence type="ECO:0000256" key="7">
    <source>
        <dbReference type="ARBA" id="ARBA00023288"/>
    </source>
</evidence>
<keyword evidence="11" id="KW-1185">Reference proteome</keyword>
<keyword evidence="4" id="KW-0732">Signal</keyword>
<dbReference type="PANTHER" id="PTHR35789:SF1">
    <property type="entry name" value="SPORE GERMINATION PROTEIN B3"/>
    <property type="match status" value="1"/>
</dbReference>
<evidence type="ECO:0000313" key="10">
    <source>
        <dbReference type="EMBL" id="CAH1193116.1"/>
    </source>
</evidence>
<evidence type="ECO:0000313" key="11">
    <source>
        <dbReference type="Proteomes" id="UP000838821"/>
    </source>
</evidence>
<protein>
    <submittedName>
        <fullName evidence="10">Spore germination protein B3</fullName>
    </submittedName>
</protein>
<organism evidence="10 11">
    <name type="scientific">Paenibacillus allorhizoplanae</name>
    <dbReference type="NCBI Taxonomy" id="2905648"/>
    <lineage>
        <taxon>Bacteria</taxon>
        <taxon>Bacillati</taxon>
        <taxon>Bacillota</taxon>
        <taxon>Bacilli</taxon>
        <taxon>Bacillales</taxon>
        <taxon>Paenibacillaceae</taxon>
        <taxon>Paenibacillus</taxon>
    </lineage>
</organism>
<name>A0ABM9BTM4_9BACL</name>
<evidence type="ECO:0000259" key="9">
    <source>
        <dbReference type="Pfam" id="PF25198"/>
    </source>
</evidence>
<dbReference type="Gene3D" id="3.30.300.210">
    <property type="entry name" value="Nutrient germinant receptor protein C, domain 3"/>
    <property type="match status" value="1"/>
</dbReference>
<dbReference type="Proteomes" id="UP000838821">
    <property type="component" value="Unassembled WGS sequence"/>
</dbReference>
<comment type="similarity">
    <text evidence="2">Belongs to the GerABKC lipoprotein family.</text>
</comment>
<keyword evidence="6" id="KW-0564">Palmitate</keyword>
<dbReference type="NCBIfam" id="TIGR02887">
    <property type="entry name" value="spore_ger_x_C"/>
    <property type="match status" value="1"/>
</dbReference>
<dbReference type="Pfam" id="PF05504">
    <property type="entry name" value="Spore_GerAC"/>
    <property type="match status" value="1"/>
</dbReference>
<dbReference type="InterPro" id="IPR008844">
    <property type="entry name" value="Spore_GerAC-like"/>
</dbReference>
<dbReference type="InterPro" id="IPR046953">
    <property type="entry name" value="Spore_GerAC-like_C"/>
</dbReference>
<evidence type="ECO:0000256" key="4">
    <source>
        <dbReference type="ARBA" id="ARBA00022729"/>
    </source>
</evidence>
<feature type="domain" description="Spore germination GerAC-like C-terminal" evidence="8">
    <location>
        <begin position="223"/>
        <end position="387"/>
    </location>
</feature>
<dbReference type="PROSITE" id="PS51257">
    <property type="entry name" value="PROKAR_LIPOPROTEIN"/>
    <property type="match status" value="1"/>
</dbReference>
<accession>A0ABM9BTM4</accession>
<evidence type="ECO:0000256" key="1">
    <source>
        <dbReference type="ARBA" id="ARBA00004635"/>
    </source>
</evidence>
<dbReference type="InterPro" id="IPR038501">
    <property type="entry name" value="Spore_GerAC_C_sf"/>
</dbReference>
<evidence type="ECO:0000256" key="3">
    <source>
        <dbReference type="ARBA" id="ARBA00022544"/>
    </source>
</evidence>
<evidence type="ECO:0000256" key="6">
    <source>
        <dbReference type="ARBA" id="ARBA00023139"/>
    </source>
</evidence>
<proteinExistence type="inferred from homology"/>
<dbReference type="PANTHER" id="PTHR35789">
    <property type="entry name" value="SPORE GERMINATION PROTEIN B3"/>
    <property type="match status" value="1"/>
</dbReference>
<reference evidence="10" key="1">
    <citation type="submission" date="2022-01" db="EMBL/GenBank/DDBJ databases">
        <authorList>
            <person name="Criscuolo A."/>
        </authorList>
    </citation>
    <scope>NUCLEOTIDE SEQUENCE</scope>
    <source>
        <strain evidence="10">CIP111891</strain>
    </source>
</reference>